<dbReference type="Pfam" id="PF00924">
    <property type="entry name" value="MS_channel_2nd"/>
    <property type="match status" value="1"/>
</dbReference>
<evidence type="ECO:0000256" key="4">
    <source>
        <dbReference type="ARBA" id="ARBA00022692"/>
    </source>
</evidence>
<dbReference type="PANTHER" id="PTHR30221">
    <property type="entry name" value="SMALL-CONDUCTANCE MECHANOSENSITIVE CHANNEL"/>
    <property type="match status" value="1"/>
</dbReference>
<feature type="transmembrane region" description="Helical" evidence="7">
    <location>
        <begin position="305"/>
        <end position="325"/>
    </location>
</feature>
<name>A0A1T4KH47_9BACT</name>
<dbReference type="AlphaFoldDB" id="A0A1T4KH47"/>
<keyword evidence="12" id="KW-1185">Reference proteome</keyword>
<dbReference type="RefSeq" id="WP_078788834.1">
    <property type="nucleotide sequence ID" value="NZ_FUWR01000001.1"/>
</dbReference>
<dbReference type="GO" id="GO:0008381">
    <property type="term" value="F:mechanosensitive monoatomic ion channel activity"/>
    <property type="evidence" value="ECO:0007669"/>
    <property type="project" value="InterPro"/>
</dbReference>
<dbReference type="InterPro" id="IPR011066">
    <property type="entry name" value="MscS_channel_C_sf"/>
</dbReference>
<dbReference type="OrthoDB" id="9780668at2"/>
<evidence type="ECO:0000313" key="11">
    <source>
        <dbReference type="EMBL" id="SJZ41740.1"/>
    </source>
</evidence>
<accession>A0A1T4KH47</accession>
<evidence type="ECO:0000256" key="7">
    <source>
        <dbReference type="SAM" id="Phobius"/>
    </source>
</evidence>
<dbReference type="Gene3D" id="1.10.287.1260">
    <property type="match status" value="1"/>
</dbReference>
<organism evidence="11 12">
    <name type="scientific">Trichlorobacter thiogenes</name>
    <dbReference type="NCBI Taxonomy" id="115783"/>
    <lineage>
        <taxon>Bacteria</taxon>
        <taxon>Pseudomonadati</taxon>
        <taxon>Thermodesulfobacteriota</taxon>
        <taxon>Desulfuromonadia</taxon>
        <taxon>Geobacterales</taxon>
        <taxon>Geobacteraceae</taxon>
        <taxon>Trichlorobacter</taxon>
    </lineage>
</organism>
<feature type="transmembrane region" description="Helical" evidence="7">
    <location>
        <begin position="203"/>
        <end position="221"/>
    </location>
</feature>
<evidence type="ECO:0000256" key="5">
    <source>
        <dbReference type="ARBA" id="ARBA00022989"/>
    </source>
</evidence>
<sequence>MPYQSLSTHILLIICLFLSSTVATHAAQTDNQPTAQTTATVVVFNRPVVEFRAPLLGVPIGERAQRASEVLRRMLASSTSGKVTTQQIPQGISIMLDGVLAFTMVPEDADPLKQESLEQAAKNAVAALELVVRETREARDLKLLMHATGFVLAATLAFLLLVWLLHRARKWLTFRLASLAHTHAERLSVGGESLMNRERLLQLVRRAVTLAYWALVLFLFYDWLGFTLGRFPYTRPWGERLTQYLLDLIARFGGAIARTIPDLLVAVLIFLIAKFIIDLLKTVFERVEQGKLQLAWLDQDTVSPTRRLISAGIWLFALVMAYPYLPGSGTEAFKGLSVLIGLMVSLGASSLVGQAASGLILMYTRTIRAGEYVQISGHQGTVMELGLFTTRIRTGLGEELTLPNALILGNVSRNYSRTVGDGFILETGVTIGYDTPWRQVHAMLIEAATRTPGVQSDPGPRVFQTALSDYYPEYRLACQVLRTGPTQRAEVLSTLHANIQDVFNEYGVQIMSPHYLGDPPEAKIVPKEQWYQAPAQKAEP</sequence>
<keyword evidence="4 7" id="KW-0812">Transmembrane</keyword>
<evidence type="ECO:0000256" key="2">
    <source>
        <dbReference type="ARBA" id="ARBA00008017"/>
    </source>
</evidence>
<feature type="transmembrane region" description="Helical" evidence="7">
    <location>
        <begin position="337"/>
        <end position="363"/>
    </location>
</feature>
<keyword evidence="8" id="KW-0732">Signal</keyword>
<dbReference type="STRING" id="115783.SAMN02745119_00550"/>
<feature type="transmembrane region" description="Helical" evidence="7">
    <location>
        <begin position="143"/>
        <end position="165"/>
    </location>
</feature>
<evidence type="ECO:0000259" key="9">
    <source>
        <dbReference type="Pfam" id="PF00924"/>
    </source>
</evidence>
<dbReference type="InterPro" id="IPR010920">
    <property type="entry name" value="LSM_dom_sf"/>
</dbReference>
<reference evidence="12" key="1">
    <citation type="submission" date="2017-02" db="EMBL/GenBank/DDBJ databases">
        <authorList>
            <person name="Varghese N."/>
            <person name="Submissions S."/>
        </authorList>
    </citation>
    <scope>NUCLEOTIDE SEQUENCE [LARGE SCALE GENOMIC DNA]</scope>
    <source>
        <strain evidence="12">ATCC BAA-34</strain>
    </source>
</reference>
<keyword evidence="3" id="KW-1003">Cell membrane</keyword>
<feature type="signal peptide" evidence="8">
    <location>
        <begin position="1"/>
        <end position="26"/>
    </location>
</feature>
<dbReference type="SUPFAM" id="SSF50182">
    <property type="entry name" value="Sm-like ribonucleoproteins"/>
    <property type="match status" value="1"/>
</dbReference>
<dbReference type="EMBL" id="FUWR01000001">
    <property type="protein sequence ID" value="SJZ41740.1"/>
    <property type="molecule type" value="Genomic_DNA"/>
</dbReference>
<dbReference type="InterPro" id="IPR049278">
    <property type="entry name" value="MS_channel_C"/>
</dbReference>
<evidence type="ECO:0000313" key="12">
    <source>
        <dbReference type="Proteomes" id="UP000190102"/>
    </source>
</evidence>
<evidence type="ECO:0000256" key="8">
    <source>
        <dbReference type="SAM" id="SignalP"/>
    </source>
</evidence>
<evidence type="ECO:0000259" key="10">
    <source>
        <dbReference type="Pfam" id="PF21082"/>
    </source>
</evidence>
<feature type="domain" description="Mechanosensitive ion channel MscS" evidence="9">
    <location>
        <begin position="352"/>
        <end position="417"/>
    </location>
</feature>
<dbReference type="Pfam" id="PF21082">
    <property type="entry name" value="MS_channel_3rd"/>
    <property type="match status" value="1"/>
</dbReference>
<comment type="subcellular location">
    <subcellularLocation>
        <location evidence="1">Cell membrane</location>
        <topology evidence="1">Multi-pass membrane protein</topology>
    </subcellularLocation>
</comment>
<dbReference type="Gene3D" id="3.30.70.100">
    <property type="match status" value="1"/>
</dbReference>
<dbReference type="PANTHER" id="PTHR30221:SF18">
    <property type="entry name" value="SLL0590 PROTEIN"/>
    <property type="match status" value="1"/>
</dbReference>
<dbReference type="InterPro" id="IPR006685">
    <property type="entry name" value="MscS_channel_2nd"/>
</dbReference>
<evidence type="ECO:0000256" key="3">
    <source>
        <dbReference type="ARBA" id="ARBA00022475"/>
    </source>
</evidence>
<feature type="chain" id="PRO_5013159933" evidence="8">
    <location>
        <begin position="27"/>
        <end position="540"/>
    </location>
</feature>
<dbReference type="SUPFAM" id="SSF82689">
    <property type="entry name" value="Mechanosensitive channel protein MscS (YggB), C-terminal domain"/>
    <property type="match status" value="1"/>
</dbReference>
<evidence type="ECO:0000256" key="6">
    <source>
        <dbReference type="ARBA" id="ARBA00023136"/>
    </source>
</evidence>
<dbReference type="InterPro" id="IPR023408">
    <property type="entry name" value="MscS_beta-dom_sf"/>
</dbReference>
<keyword evidence="6 7" id="KW-0472">Membrane</keyword>
<protein>
    <submittedName>
        <fullName evidence="11">Mechanosensitive ion channel</fullName>
    </submittedName>
</protein>
<dbReference type="GO" id="GO:0005886">
    <property type="term" value="C:plasma membrane"/>
    <property type="evidence" value="ECO:0007669"/>
    <property type="project" value="UniProtKB-SubCell"/>
</dbReference>
<feature type="domain" description="Mechanosensitive ion channel MscS C-terminal" evidence="10">
    <location>
        <begin position="427"/>
        <end position="510"/>
    </location>
</feature>
<comment type="similarity">
    <text evidence="2">Belongs to the MscS (TC 1.A.23) family.</text>
</comment>
<dbReference type="InterPro" id="IPR045275">
    <property type="entry name" value="MscS_archaea/bacteria_type"/>
</dbReference>
<keyword evidence="5 7" id="KW-1133">Transmembrane helix</keyword>
<proteinExistence type="inferred from homology"/>
<gene>
    <name evidence="11" type="ORF">SAMN02745119_00550</name>
</gene>
<evidence type="ECO:0000256" key="1">
    <source>
        <dbReference type="ARBA" id="ARBA00004651"/>
    </source>
</evidence>
<dbReference type="Proteomes" id="UP000190102">
    <property type="component" value="Unassembled WGS sequence"/>
</dbReference>
<dbReference type="Gene3D" id="2.30.30.60">
    <property type="match status" value="1"/>
</dbReference>
<feature type="transmembrane region" description="Helical" evidence="7">
    <location>
        <begin position="263"/>
        <end position="284"/>
    </location>
</feature>